<gene>
    <name evidence="2" type="ORF">CYMTET_20481</name>
</gene>
<feature type="compositionally biased region" description="Basic residues" evidence="1">
    <location>
        <begin position="484"/>
        <end position="493"/>
    </location>
</feature>
<dbReference type="AlphaFoldDB" id="A0AAE0L3V2"/>
<dbReference type="EMBL" id="LGRX02009972">
    <property type="protein sequence ID" value="KAK3271156.1"/>
    <property type="molecule type" value="Genomic_DNA"/>
</dbReference>
<comment type="caution">
    <text evidence="2">The sequence shown here is derived from an EMBL/GenBank/DDBJ whole genome shotgun (WGS) entry which is preliminary data.</text>
</comment>
<proteinExistence type="predicted"/>
<sequence length="500" mass="54787">MGGGGLPQVVRVRCPQARILLAKSGRLMRQLDNLLSASAPGPCQAQHDMRIAASTRLPTTHLDHIKAFHLRLSGAVALDKLVMELEALMTLSWQNVEELPLEEADSSATRVYHVQGHLHNVLRNGLKGSAVTLEGTRLGIVTTRSSPAEDASLDETAESELLMIGTNMDTSALQELVCRCKPSAPSKPLRDRTTVTEAQLNAIQEEHKLDKLPEGCFYNGVAYINFDGESTRRHPNIEEFVKNYLDKENSAISETNTSGESLLHGSKQPNFNSQIPVVVSVSDFHQRIAESMDSKVEDVSLAAWPWEHALPELASGDRVERRQGFQTVGSECPERHMSGDCLVNSHVGRSEESSSLGLEAVKKKHGRGAANNAEFDGVERPTARRAVVGVQVSNDALAQGGIVRQRVGKTFHEEVGSRRGWSESEVKVKLTVSTHHPECEICAARARFGPTCSSSRRACISSMNELRARAVNTFHAEMQGERASKRRARRGRQTGRSASE</sequence>
<dbReference type="Proteomes" id="UP001190700">
    <property type="component" value="Unassembled WGS sequence"/>
</dbReference>
<evidence type="ECO:0000313" key="2">
    <source>
        <dbReference type="EMBL" id="KAK3271156.1"/>
    </source>
</evidence>
<dbReference type="InterPro" id="IPR040342">
    <property type="entry name" value="DNAAF9"/>
</dbReference>
<dbReference type="PANTHER" id="PTHR33664">
    <property type="entry name" value="RCG26366"/>
    <property type="match status" value="1"/>
</dbReference>
<evidence type="ECO:0000256" key="1">
    <source>
        <dbReference type="SAM" id="MobiDB-lite"/>
    </source>
</evidence>
<feature type="region of interest" description="Disordered" evidence="1">
    <location>
        <begin position="476"/>
        <end position="500"/>
    </location>
</feature>
<organism evidence="2 3">
    <name type="scientific">Cymbomonas tetramitiformis</name>
    <dbReference type="NCBI Taxonomy" id="36881"/>
    <lineage>
        <taxon>Eukaryota</taxon>
        <taxon>Viridiplantae</taxon>
        <taxon>Chlorophyta</taxon>
        <taxon>Pyramimonadophyceae</taxon>
        <taxon>Pyramimonadales</taxon>
        <taxon>Pyramimonadaceae</taxon>
        <taxon>Cymbomonas</taxon>
    </lineage>
</organism>
<accession>A0AAE0L3V2</accession>
<reference evidence="2 3" key="1">
    <citation type="journal article" date="2015" name="Genome Biol. Evol.">
        <title>Comparative Genomics of a Bacterivorous Green Alga Reveals Evolutionary Causalities and Consequences of Phago-Mixotrophic Mode of Nutrition.</title>
        <authorList>
            <person name="Burns J.A."/>
            <person name="Paasch A."/>
            <person name="Narechania A."/>
            <person name="Kim E."/>
        </authorList>
    </citation>
    <scope>NUCLEOTIDE SEQUENCE [LARGE SCALE GENOMIC DNA]</scope>
    <source>
        <strain evidence="2 3">PLY_AMNH</strain>
    </source>
</reference>
<name>A0AAE0L3V2_9CHLO</name>
<evidence type="ECO:0000313" key="3">
    <source>
        <dbReference type="Proteomes" id="UP001190700"/>
    </source>
</evidence>
<dbReference type="PANTHER" id="PTHR33664:SF1">
    <property type="entry name" value="DYNEIN AXONEMAL ASSEMBLY FACTOR 9"/>
    <property type="match status" value="1"/>
</dbReference>
<protein>
    <submittedName>
        <fullName evidence="2">Uncharacterized protein</fullName>
    </submittedName>
</protein>
<keyword evidence="3" id="KW-1185">Reference proteome</keyword>